<accession>A0A026VVC0</accession>
<evidence type="ECO:0000313" key="2">
    <source>
        <dbReference type="EMBL" id="EZA47733.1"/>
    </source>
</evidence>
<feature type="compositionally biased region" description="Basic and acidic residues" evidence="1">
    <location>
        <begin position="60"/>
        <end position="93"/>
    </location>
</feature>
<name>A0A026VVC0_OOCBI</name>
<proteinExistence type="predicted"/>
<reference evidence="2 3" key="1">
    <citation type="journal article" date="2014" name="Curr. Biol.">
        <title>The genome of the clonal raider ant Cerapachys biroi.</title>
        <authorList>
            <person name="Oxley P.R."/>
            <person name="Ji L."/>
            <person name="Fetter-Pruneda I."/>
            <person name="McKenzie S.K."/>
            <person name="Li C."/>
            <person name="Hu H."/>
            <person name="Zhang G."/>
            <person name="Kronauer D.J."/>
        </authorList>
    </citation>
    <scope>NUCLEOTIDE SEQUENCE [LARGE SCALE GENOMIC DNA]</scope>
</reference>
<feature type="compositionally biased region" description="Basic and acidic residues" evidence="1">
    <location>
        <begin position="41"/>
        <end position="50"/>
    </location>
</feature>
<dbReference type="AlphaFoldDB" id="A0A026VVC0"/>
<protein>
    <submittedName>
        <fullName evidence="2">Uncharacterized protein</fullName>
    </submittedName>
</protein>
<feature type="region of interest" description="Disordered" evidence="1">
    <location>
        <begin position="41"/>
        <end position="94"/>
    </location>
</feature>
<evidence type="ECO:0000256" key="1">
    <source>
        <dbReference type="SAM" id="MobiDB-lite"/>
    </source>
</evidence>
<keyword evidence="3" id="KW-1185">Reference proteome</keyword>
<dbReference type="Proteomes" id="UP000053097">
    <property type="component" value="Unassembled WGS sequence"/>
</dbReference>
<sequence length="115" mass="12987">MSQASKDITYTSAVEHHVMDILNPTLQHHDFLQSYVRTRVEVGSDSKQDPVEPEGLAHPSNDDRNDNDSRDVHNKREKKEKLDPTTIDQKENDANVTTAVAGKKKYTPIKIVPLP</sequence>
<gene>
    <name evidence="2" type="ORF">X777_15481</name>
</gene>
<dbReference type="EMBL" id="KK107796">
    <property type="protein sequence ID" value="EZA47733.1"/>
    <property type="molecule type" value="Genomic_DNA"/>
</dbReference>
<organism evidence="2 3">
    <name type="scientific">Ooceraea biroi</name>
    <name type="common">Clonal raider ant</name>
    <name type="synonym">Cerapachys biroi</name>
    <dbReference type="NCBI Taxonomy" id="2015173"/>
    <lineage>
        <taxon>Eukaryota</taxon>
        <taxon>Metazoa</taxon>
        <taxon>Ecdysozoa</taxon>
        <taxon>Arthropoda</taxon>
        <taxon>Hexapoda</taxon>
        <taxon>Insecta</taxon>
        <taxon>Pterygota</taxon>
        <taxon>Neoptera</taxon>
        <taxon>Endopterygota</taxon>
        <taxon>Hymenoptera</taxon>
        <taxon>Apocrita</taxon>
        <taxon>Aculeata</taxon>
        <taxon>Formicoidea</taxon>
        <taxon>Formicidae</taxon>
        <taxon>Dorylinae</taxon>
        <taxon>Ooceraea</taxon>
    </lineage>
</organism>
<evidence type="ECO:0000313" key="3">
    <source>
        <dbReference type="Proteomes" id="UP000053097"/>
    </source>
</evidence>